<dbReference type="Proteomes" id="UP000243688">
    <property type="component" value="Unassembled WGS sequence"/>
</dbReference>
<reference evidence="3 4" key="1">
    <citation type="submission" date="2016-12" db="EMBL/GenBank/DDBJ databases">
        <title>Candidatus Reconcilibacillus cellulovorans genome.</title>
        <authorList>
            <person name="Kolinko S."/>
            <person name="Wu Y.-W."/>
            <person name="Tachea F."/>
            <person name="Denzel E."/>
            <person name="Hiras J."/>
            <person name="Baecker N."/>
            <person name="Chan L.J."/>
            <person name="Eichorst S.A."/>
            <person name="Frey D."/>
            <person name="Adams P.D."/>
            <person name="Pray T."/>
            <person name="Tanjore D."/>
            <person name="Petzold C.J."/>
            <person name="Gladden J.M."/>
            <person name="Simmons B.A."/>
            <person name="Singer S.W."/>
        </authorList>
    </citation>
    <scope>NUCLEOTIDE SEQUENCE [LARGE SCALE GENOMIC DNA]</scope>
    <source>
        <strain evidence="3">JTherm</strain>
    </source>
</reference>
<comment type="function">
    <text evidence="2">Hydrolyzes RNA 2',3'-cyclic phosphodiester to an RNA 2'-phosphomonoester.</text>
</comment>
<dbReference type="EC" id="3.1.4.58" evidence="2"/>
<dbReference type="PANTHER" id="PTHR35561">
    <property type="entry name" value="RNA 2',3'-CYCLIC PHOSPHODIESTERASE"/>
    <property type="match status" value="1"/>
</dbReference>
<dbReference type="InterPro" id="IPR009097">
    <property type="entry name" value="Cyclic_Pdiesterase"/>
</dbReference>
<sequence>MDETSRLFVALPIPRDVQTALEEWTLPWRVEFPQARWVHRDDYHVTLKFLGDTPAERLPAIAKELAEIAAATSPFCLELDKPGTFGAAGSPRVLWLGVRPCDPASAGVPVRLAAAVDAGMASLGFPEETRPFRPHVTLARNRDPSIGPAVRRPAINRGWGASFLRATPPDLSWIVDRLTLYRSRLGSRPMYEPLEQFRFGDIS</sequence>
<organism evidence="3 4">
    <name type="scientific">Candidatus Reconcilbacillus cellulovorans</name>
    <dbReference type="NCBI Taxonomy" id="1906605"/>
    <lineage>
        <taxon>Bacteria</taxon>
        <taxon>Bacillati</taxon>
        <taxon>Bacillota</taxon>
        <taxon>Bacilli</taxon>
        <taxon>Bacillales</taxon>
        <taxon>Paenibacillaceae</taxon>
        <taxon>Candidatus Reconcilbacillus</taxon>
    </lineage>
</organism>
<evidence type="ECO:0000313" key="3">
    <source>
        <dbReference type="EMBL" id="PDO09899.1"/>
    </source>
</evidence>
<dbReference type="Gene3D" id="3.90.1140.10">
    <property type="entry name" value="Cyclic phosphodiesterase"/>
    <property type="match status" value="1"/>
</dbReference>
<dbReference type="GO" id="GO:0004113">
    <property type="term" value="F:2',3'-cyclic-nucleotide 3'-phosphodiesterase activity"/>
    <property type="evidence" value="ECO:0007669"/>
    <property type="project" value="InterPro"/>
</dbReference>
<comment type="caution">
    <text evidence="3">The sequence shown here is derived from an EMBL/GenBank/DDBJ whole genome shotgun (WGS) entry which is preliminary data.</text>
</comment>
<dbReference type="NCBIfam" id="TIGR02258">
    <property type="entry name" value="2_5_ligase"/>
    <property type="match status" value="1"/>
</dbReference>
<comment type="catalytic activity">
    <reaction evidence="2">
        <text>a 3'-end 2',3'-cyclophospho-ribonucleotide-RNA + H2O = a 3'-end 2'-phospho-ribonucleotide-RNA + H(+)</text>
        <dbReference type="Rhea" id="RHEA:11828"/>
        <dbReference type="Rhea" id="RHEA-COMP:10464"/>
        <dbReference type="Rhea" id="RHEA-COMP:17353"/>
        <dbReference type="ChEBI" id="CHEBI:15377"/>
        <dbReference type="ChEBI" id="CHEBI:15378"/>
        <dbReference type="ChEBI" id="CHEBI:83064"/>
        <dbReference type="ChEBI" id="CHEBI:173113"/>
        <dbReference type="EC" id="3.1.4.58"/>
    </reaction>
</comment>
<dbReference type="AlphaFoldDB" id="A0A2A6DZC1"/>
<dbReference type="SUPFAM" id="SSF55144">
    <property type="entry name" value="LigT-like"/>
    <property type="match status" value="1"/>
</dbReference>
<accession>A0A2A6DZC1</accession>
<name>A0A2A6DZC1_9BACL</name>
<evidence type="ECO:0000313" key="4">
    <source>
        <dbReference type="Proteomes" id="UP000243688"/>
    </source>
</evidence>
<evidence type="ECO:0000256" key="1">
    <source>
        <dbReference type="ARBA" id="ARBA00022801"/>
    </source>
</evidence>
<dbReference type="Pfam" id="PF13563">
    <property type="entry name" value="2_5_RNA_ligase2"/>
    <property type="match status" value="1"/>
</dbReference>
<dbReference type="PANTHER" id="PTHR35561:SF1">
    <property type="entry name" value="RNA 2',3'-CYCLIC PHOSPHODIESTERASE"/>
    <property type="match status" value="1"/>
</dbReference>
<dbReference type="EMBL" id="MOXJ01000024">
    <property type="protein sequence ID" value="PDO09899.1"/>
    <property type="molecule type" value="Genomic_DNA"/>
</dbReference>
<protein>
    <recommendedName>
        <fullName evidence="2">RNA 2',3'-cyclic phosphodiesterase</fullName>
        <shortName evidence="2">RNA 2',3'-CPDase</shortName>
        <ecNumber evidence="2">3.1.4.58</ecNumber>
    </recommendedName>
</protein>
<feature type="short sequence motif" description="HXTX 1" evidence="2">
    <location>
        <begin position="44"/>
        <end position="47"/>
    </location>
</feature>
<proteinExistence type="inferred from homology"/>
<feature type="active site" description="Proton donor" evidence="2">
    <location>
        <position position="44"/>
    </location>
</feature>
<evidence type="ECO:0000256" key="2">
    <source>
        <dbReference type="HAMAP-Rule" id="MF_01940"/>
    </source>
</evidence>
<dbReference type="GO" id="GO:0016874">
    <property type="term" value="F:ligase activity"/>
    <property type="evidence" value="ECO:0007669"/>
    <property type="project" value="UniProtKB-KW"/>
</dbReference>
<dbReference type="InterPro" id="IPR004175">
    <property type="entry name" value="RNA_CPDase"/>
</dbReference>
<comment type="similarity">
    <text evidence="2">Belongs to the 2H phosphoesterase superfamily. ThpR family.</text>
</comment>
<gene>
    <name evidence="3" type="ORF">BLM47_10010</name>
</gene>
<dbReference type="HAMAP" id="MF_01940">
    <property type="entry name" value="RNA_CPDase"/>
    <property type="match status" value="1"/>
</dbReference>
<keyword evidence="3" id="KW-0436">Ligase</keyword>
<feature type="active site" description="Proton acceptor" evidence="2">
    <location>
        <position position="135"/>
    </location>
</feature>
<feature type="short sequence motif" description="HXTX 2" evidence="2">
    <location>
        <begin position="135"/>
        <end position="138"/>
    </location>
</feature>
<dbReference type="GO" id="GO:0008664">
    <property type="term" value="F:RNA 2',3'-cyclic 3'-phosphodiesterase activity"/>
    <property type="evidence" value="ECO:0007669"/>
    <property type="project" value="UniProtKB-EC"/>
</dbReference>
<keyword evidence="1 2" id="KW-0378">Hydrolase</keyword>